<dbReference type="PANTHER" id="PTHR20914:SF16">
    <property type="entry name" value="RIKEN CDNA 1810065E05 GENE"/>
    <property type="match status" value="1"/>
</dbReference>
<evidence type="ECO:0000313" key="5">
    <source>
        <dbReference type="Proteomes" id="UP000694915"/>
    </source>
</evidence>
<evidence type="ECO:0000256" key="1">
    <source>
        <dbReference type="ARBA" id="ARBA00004613"/>
    </source>
</evidence>
<feature type="signal peptide" evidence="4">
    <location>
        <begin position="1"/>
        <end position="22"/>
    </location>
</feature>
<sequence length="199" mass="21311">MAWSSSLKKLLAVFVFTSLAVSSEAPVTNQTFKQKGCSKDPCSELEFSATLGDQRRFSFVNRCCTSDNCNKDDLTLPQASEEANGIQCLAYYADPGMLGVPTLLNCKGNETKCGFVIGTATGSSHLFAFVMAGMGCVTESACNRSITVLNSTNILTFCLNKFAVFPTNSSVPDETSGFRPASISTVPMLIVLLLLKVLL</sequence>
<dbReference type="RefSeq" id="XP_013202516.1">
    <property type="nucleotide sequence ID" value="XM_013347062.1"/>
</dbReference>
<evidence type="ECO:0000256" key="2">
    <source>
        <dbReference type="ARBA" id="ARBA00022525"/>
    </source>
</evidence>
<dbReference type="SUPFAM" id="SSF57302">
    <property type="entry name" value="Snake toxin-like"/>
    <property type="match status" value="1"/>
</dbReference>
<proteinExistence type="predicted"/>
<keyword evidence="2" id="KW-0964">Secreted</keyword>
<name>A0ABM1AIJ1_MICOH</name>
<dbReference type="Proteomes" id="UP000694915">
    <property type="component" value="Chromosome 7"/>
</dbReference>
<evidence type="ECO:0000256" key="4">
    <source>
        <dbReference type="SAM" id="SignalP"/>
    </source>
</evidence>
<keyword evidence="5" id="KW-1185">Reference proteome</keyword>
<reference evidence="6" key="1">
    <citation type="submission" date="2025-08" db="UniProtKB">
        <authorList>
            <consortium name="RefSeq"/>
        </authorList>
    </citation>
    <scope>IDENTIFICATION</scope>
</reference>
<feature type="chain" id="PRO_5046371668" evidence="4">
    <location>
        <begin position="23"/>
        <end position="199"/>
    </location>
</feature>
<keyword evidence="3 4" id="KW-0732">Signal</keyword>
<dbReference type="GeneID" id="106143829"/>
<comment type="subcellular location">
    <subcellularLocation>
        <location evidence="1">Secreted</location>
    </subcellularLocation>
</comment>
<protein>
    <submittedName>
        <fullName evidence="6">Protein RoBo-1-like</fullName>
    </submittedName>
</protein>
<dbReference type="InterPro" id="IPR050918">
    <property type="entry name" value="CNF-like_PLA2_Inhibitor"/>
</dbReference>
<organism evidence="5 6">
    <name type="scientific">Microtus ochrogaster</name>
    <name type="common">Prairie vole</name>
    <dbReference type="NCBI Taxonomy" id="79684"/>
    <lineage>
        <taxon>Eukaryota</taxon>
        <taxon>Metazoa</taxon>
        <taxon>Chordata</taxon>
        <taxon>Craniata</taxon>
        <taxon>Vertebrata</taxon>
        <taxon>Euteleostomi</taxon>
        <taxon>Mammalia</taxon>
        <taxon>Eutheria</taxon>
        <taxon>Euarchontoglires</taxon>
        <taxon>Glires</taxon>
        <taxon>Rodentia</taxon>
        <taxon>Myomorpha</taxon>
        <taxon>Muroidea</taxon>
        <taxon>Cricetidae</taxon>
        <taxon>Arvicolinae</taxon>
        <taxon>Microtus</taxon>
    </lineage>
</organism>
<dbReference type="InterPro" id="IPR045860">
    <property type="entry name" value="Snake_toxin-like_sf"/>
</dbReference>
<evidence type="ECO:0000313" key="6">
    <source>
        <dbReference type="RefSeq" id="XP_013202516.1"/>
    </source>
</evidence>
<dbReference type="PANTHER" id="PTHR20914">
    <property type="entry name" value="LY6/PLAUR DOMAIN-CONTAINING PROTEIN 8"/>
    <property type="match status" value="1"/>
</dbReference>
<gene>
    <name evidence="6" type="primary">LOC106143829</name>
</gene>
<accession>A0ABM1AIJ1</accession>
<evidence type="ECO:0000256" key="3">
    <source>
        <dbReference type="ARBA" id="ARBA00022729"/>
    </source>
</evidence>